<organism evidence="1 2">
    <name type="scientific">Candidatus Schekmanbacteria bacterium GWA2_38_11</name>
    <dbReference type="NCBI Taxonomy" id="1817876"/>
    <lineage>
        <taxon>Bacteria</taxon>
        <taxon>Candidatus Schekmaniibacteriota</taxon>
    </lineage>
</organism>
<evidence type="ECO:0008006" key="3">
    <source>
        <dbReference type="Google" id="ProtNLM"/>
    </source>
</evidence>
<sequence length="471" mass="53737">MNPFTNFYKMKYFHSQFDFNQIIDQEKPVLHLKSILKRGSCTGAYLFTGQEGIGKKTAAICFAKALVCHNPSPYACNACTSCQKIPHTFFSHPDISLYHDVYKPVAISRALLLKKIGFREEEFERVEGIYLEACRLLEEKEFLLNPINYKKGINIIDLFYLDPDIIFVEESGKCYVSAAQIEKNLDSLSKGDSYSYLLAKSLYTFTSGFYKQSFKIGKQENNEGRENIRGIVKEIYLKPSEGRRKVFIIDDAHKMTEEAADAFLKTLEEPPKDSIIILVTSKPEMLLPTIHSRCRKIKFQPVRRKSVSDFIANAKSISQEDAMLTSFLAQGSISKALEMDLEETLKKREEIINLLSSGYLRDIEKFFHFAREFSGEGEKDRKRKTGLTQLFIELMLTLVHDVILAKSGGNVDSILNFDKLAELRGLSRNFEYEQLENIFSILSRTSHLLSRNLDVRITIEALLAEIGGVKG</sequence>
<comment type="caution">
    <text evidence="1">The sequence shown here is derived from an EMBL/GenBank/DDBJ whole genome shotgun (WGS) entry which is preliminary data.</text>
</comment>
<dbReference type="Pfam" id="PF13177">
    <property type="entry name" value="DNA_pol3_delta2"/>
    <property type="match status" value="2"/>
</dbReference>
<dbReference type="Gene3D" id="3.40.50.300">
    <property type="entry name" value="P-loop containing nucleotide triphosphate hydrolases"/>
    <property type="match status" value="1"/>
</dbReference>
<feature type="non-terminal residue" evidence="1">
    <location>
        <position position="471"/>
    </location>
</feature>
<dbReference type="GO" id="GO:0006261">
    <property type="term" value="P:DNA-templated DNA replication"/>
    <property type="evidence" value="ECO:0007669"/>
    <property type="project" value="TreeGrafter"/>
</dbReference>
<dbReference type="Proteomes" id="UP000178526">
    <property type="component" value="Unassembled WGS sequence"/>
</dbReference>
<dbReference type="InterPro" id="IPR027417">
    <property type="entry name" value="P-loop_NTPase"/>
</dbReference>
<gene>
    <name evidence="1" type="ORF">A2042_00620</name>
</gene>
<dbReference type="SUPFAM" id="SSF52540">
    <property type="entry name" value="P-loop containing nucleoside triphosphate hydrolases"/>
    <property type="match status" value="1"/>
</dbReference>
<proteinExistence type="predicted"/>
<reference evidence="1 2" key="1">
    <citation type="journal article" date="2016" name="Nat. Commun.">
        <title>Thousands of microbial genomes shed light on interconnected biogeochemical processes in an aquifer system.</title>
        <authorList>
            <person name="Anantharaman K."/>
            <person name="Brown C.T."/>
            <person name="Hug L.A."/>
            <person name="Sharon I."/>
            <person name="Castelle C.J."/>
            <person name="Probst A.J."/>
            <person name="Thomas B.C."/>
            <person name="Singh A."/>
            <person name="Wilkins M.J."/>
            <person name="Karaoz U."/>
            <person name="Brodie E.L."/>
            <person name="Williams K.H."/>
            <person name="Hubbard S.S."/>
            <person name="Banfield J.F."/>
        </authorList>
    </citation>
    <scope>NUCLEOTIDE SEQUENCE [LARGE SCALE GENOMIC DNA]</scope>
</reference>
<dbReference type="PANTHER" id="PTHR11669">
    <property type="entry name" value="REPLICATION FACTOR C / DNA POLYMERASE III GAMMA-TAU SUBUNIT"/>
    <property type="match status" value="1"/>
</dbReference>
<accession>A0A1F7RKU4</accession>
<name>A0A1F7RKU4_9BACT</name>
<evidence type="ECO:0000313" key="1">
    <source>
        <dbReference type="EMBL" id="OGL42186.1"/>
    </source>
</evidence>
<dbReference type="AlphaFoldDB" id="A0A1F7RKU4"/>
<evidence type="ECO:0000313" key="2">
    <source>
        <dbReference type="Proteomes" id="UP000178526"/>
    </source>
</evidence>
<dbReference type="InterPro" id="IPR050238">
    <property type="entry name" value="DNA_Rep/Repair_Clamp_Loader"/>
</dbReference>
<dbReference type="EMBL" id="MGDB01000055">
    <property type="protein sequence ID" value="OGL42186.1"/>
    <property type="molecule type" value="Genomic_DNA"/>
</dbReference>
<dbReference type="PANTHER" id="PTHR11669:SF8">
    <property type="entry name" value="DNA POLYMERASE III SUBUNIT DELTA"/>
    <property type="match status" value="1"/>
</dbReference>
<protein>
    <recommendedName>
        <fullName evidence="3">DNA-directed DNA polymerase</fullName>
    </recommendedName>
</protein>